<organism evidence="2 3">
    <name type="scientific">Reticulomyxa filosa</name>
    <dbReference type="NCBI Taxonomy" id="46433"/>
    <lineage>
        <taxon>Eukaryota</taxon>
        <taxon>Sar</taxon>
        <taxon>Rhizaria</taxon>
        <taxon>Retaria</taxon>
        <taxon>Foraminifera</taxon>
        <taxon>Monothalamids</taxon>
        <taxon>Reticulomyxidae</taxon>
        <taxon>Reticulomyxa</taxon>
    </lineage>
</organism>
<sequence>MSNQQSQWSVRLSKCSKKLHGIEGNLQLLTKTWKQTLEHDSNEIEQKEIADAAKNSKKRLEDIETQWKRKNEELKQVEKDLDYQRKVLRELKDQSELMKQKAIQGEIYEASGPTLARQISNKVRIQKELQELSDELAAKKIQLEQINHKLQQSQSTEPQHLRNENLFKPSSSSQKDQELEQEQKLHDLQELYKNKEKQLRKRVTFFYLPEIWKGKMLFTIKLNTICLQLRSYRETIDALKQLQLERACQLHESELKDQLANRDAQIRFLIEHFGQAKQQEPLRKEKDINLPDNETSMLSLPSMRSRKPALEKLTNKLEDGSTSHRKDKVSKQSASQKDSNQFISFPSTQQHKLTIGLFIEEVLTDTTSSLDNSFSVQYVSSSDGVKSSKKKPNASRSPKDISLADMIKEDVWSKKMKYKHKQHEKTQRYVYFHNIVVFLRSNDLLSFCRKQELNDSADENDRRYEELAKIYT</sequence>
<evidence type="ECO:0000256" key="1">
    <source>
        <dbReference type="SAM" id="MobiDB-lite"/>
    </source>
</evidence>
<feature type="compositionally biased region" description="Polar residues" evidence="1">
    <location>
        <begin position="149"/>
        <end position="158"/>
    </location>
</feature>
<keyword evidence="3" id="KW-1185">Reference proteome</keyword>
<feature type="compositionally biased region" description="Polar residues" evidence="1">
    <location>
        <begin position="331"/>
        <end position="343"/>
    </location>
</feature>
<dbReference type="EMBL" id="ASPP01018209">
    <property type="protein sequence ID" value="ETO16480.1"/>
    <property type="molecule type" value="Genomic_DNA"/>
</dbReference>
<name>X6MTP8_RETFI</name>
<feature type="compositionally biased region" description="Basic and acidic residues" evidence="1">
    <location>
        <begin position="280"/>
        <end position="289"/>
    </location>
</feature>
<accession>X6MTP8</accession>
<proteinExistence type="predicted"/>
<reference evidence="2 3" key="1">
    <citation type="journal article" date="2013" name="Curr. Biol.">
        <title>The Genome of the Foraminiferan Reticulomyxa filosa.</title>
        <authorList>
            <person name="Glockner G."/>
            <person name="Hulsmann N."/>
            <person name="Schleicher M."/>
            <person name="Noegel A.A."/>
            <person name="Eichinger L."/>
            <person name="Gallinger C."/>
            <person name="Pawlowski J."/>
            <person name="Sierra R."/>
            <person name="Euteneuer U."/>
            <person name="Pillet L."/>
            <person name="Moustafa A."/>
            <person name="Platzer M."/>
            <person name="Groth M."/>
            <person name="Szafranski K."/>
            <person name="Schliwa M."/>
        </authorList>
    </citation>
    <scope>NUCLEOTIDE SEQUENCE [LARGE SCALE GENOMIC DNA]</scope>
</reference>
<comment type="caution">
    <text evidence="2">The sequence shown here is derived from an EMBL/GenBank/DDBJ whole genome shotgun (WGS) entry which is preliminary data.</text>
</comment>
<feature type="region of interest" description="Disordered" evidence="1">
    <location>
        <begin position="381"/>
        <end position="400"/>
    </location>
</feature>
<protein>
    <submittedName>
        <fullName evidence="2">Uncharacterized protein</fullName>
    </submittedName>
</protein>
<dbReference type="Proteomes" id="UP000023152">
    <property type="component" value="Unassembled WGS sequence"/>
</dbReference>
<feature type="compositionally biased region" description="Basic and acidic residues" evidence="1">
    <location>
        <begin position="308"/>
        <end position="324"/>
    </location>
</feature>
<feature type="region of interest" description="Disordered" evidence="1">
    <location>
        <begin position="279"/>
        <end position="343"/>
    </location>
</feature>
<gene>
    <name evidence="2" type="ORF">RFI_20858</name>
</gene>
<feature type="region of interest" description="Disordered" evidence="1">
    <location>
        <begin position="149"/>
        <end position="179"/>
    </location>
</feature>
<evidence type="ECO:0000313" key="3">
    <source>
        <dbReference type="Proteomes" id="UP000023152"/>
    </source>
</evidence>
<dbReference type="AlphaFoldDB" id="X6MTP8"/>
<evidence type="ECO:0000313" key="2">
    <source>
        <dbReference type="EMBL" id="ETO16480.1"/>
    </source>
</evidence>